<evidence type="ECO:0000259" key="6">
    <source>
        <dbReference type="PROSITE" id="PS50929"/>
    </source>
</evidence>
<comment type="subcellular location">
    <subcellularLocation>
        <location evidence="1">Cell membrane</location>
        <topology evidence="1">Multi-pass membrane protein</topology>
    </subcellularLocation>
</comment>
<dbReference type="AlphaFoldDB" id="A0A917ZMA1"/>
<proteinExistence type="predicted"/>
<evidence type="ECO:0000313" key="7">
    <source>
        <dbReference type="EMBL" id="GGO86992.1"/>
    </source>
</evidence>
<dbReference type="Gene3D" id="1.20.1560.10">
    <property type="entry name" value="ABC transporter type 1, transmembrane domain"/>
    <property type="match status" value="1"/>
</dbReference>
<dbReference type="PANTHER" id="PTHR43394:SF1">
    <property type="entry name" value="ATP-BINDING CASSETTE SUB-FAMILY B MEMBER 10, MITOCHONDRIAL"/>
    <property type="match status" value="1"/>
</dbReference>
<dbReference type="InterPro" id="IPR027417">
    <property type="entry name" value="P-loop_NTPase"/>
</dbReference>
<dbReference type="SUPFAM" id="SSF52540">
    <property type="entry name" value="P-loop containing nucleoside triphosphate hydrolases"/>
    <property type="match status" value="1"/>
</dbReference>
<evidence type="ECO:0000256" key="1">
    <source>
        <dbReference type="ARBA" id="ARBA00004651"/>
    </source>
</evidence>
<dbReference type="InterPro" id="IPR039421">
    <property type="entry name" value="Type_1_exporter"/>
</dbReference>
<dbReference type="GO" id="GO:0005886">
    <property type="term" value="C:plasma membrane"/>
    <property type="evidence" value="ECO:0007669"/>
    <property type="project" value="UniProtKB-SubCell"/>
</dbReference>
<dbReference type="SUPFAM" id="SSF90123">
    <property type="entry name" value="ABC transporter transmembrane region"/>
    <property type="match status" value="1"/>
</dbReference>
<feature type="transmembrane region" description="Helical" evidence="5">
    <location>
        <begin position="119"/>
        <end position="137"/>
    </location>
</feature>
<evidence type="ECO:0000256" key="2">
    <source>
        <dbReference type="ARBA" id="ARBA00022692"/>
    </source>
</evidence>
<keyword evidence="2 5" id="KW-0812">Transmembrane</keyword>
<dbReference type="EMBL" id="BMLT01000012">
    <property type="protein sequence ID" value="GGO86992.1"/>
    <property type="molecule type" value="Genomic_DNA"/>
</dbReference>
<dbReference type="PANTHER" id="PTHR43394">
    <property type="entry name" value="ATP-DEPENDENT PERMEASE MDL1, MITOCHONDRIAL"/>
    <property type="match status" value="1"/>
</dbReference>
<feature type="transmembrane region" description="Helical" evidence="5">
    <location>
        <begin position="143"/>
        <end position="159"/>
    </location>
</feature>
<feature type="transmembrane region" description="Helical" evidence="5">
    <location>
        <begin position="34"/>
        <end position="52"/>
    </location>
</feature>
<feature type="domain" description="ABC transmembrane type-1" evidence="6">
    <location>
        <begin position="5"/>
        <end position="284"/>
    </location>
</feature>
<evidence type="ECO:0000256" key="3">
    <source>
        <dbReference type="ARBA" id="ARBA00022989"/>
    </source>
</evidence>
<dbReference type="Proteomes" id="UP000599578">
    <property type="component" value="Unassembled WGS sequence"/>
</dbReference>
<keyword evidence="4 5" id="KW-0472">Membrane</keyword>
<dbReference type="GO" id="GO:0015421">
    <property type="term" value="F:ABC-type oligopeptide transporter activity"/>
    <property type="evidence" value="ECO:0007669"/>
    <property type="project" value="TreeGrafter"/>
</dbReference>
<reference evidence="7 8" key="1">
    <citation type="journal article" date="2014" name="Int. J. Syst. Evol. Microbiol.">
        <title>Complete genome sequence of Corynebacterium casei LMG S-19264T (=DSM 44701T), isolated from a smear-ripened cheese.</title>
        <authorList>
            <consortium name="US DOE Joint Genome Institute (JGI-PGF)"/>
            <person name="Walter F."/>
            <person name="Albersmeier A."/>
            <person name="Kalinowski J."/>
            <person name="Ruckert C."/>
        </authorList>
    </citation>
    <scope>NUCLEOTIDE SEQUENCE [LARGE SCALE GENOMIC DNA]</scope>
    <source>
        <strain evidence="7 8">CGMCC 1.7286</strain>
    </source>
</reference>
<sequence length="524" mass="56996">MRPDILAISCAIHVLALALPMSLLQIYDRILPAQAFGTTTVLVIGVAIALLLESFLRYGRNALFAHLGAHYEADTRLQIADKLLHSDVREVERRGAAWINDAMRAISVLRDIRTGNASVALYEIPFVFIYLGIIAYIGGWLALIPLSLFAIALFANLIIKRATEREIAAQEQVDGERRNLLWSVFSGLGYFKTLGMESMLGHQYARINAGYMEASTKLQSTTAWVRELSTMLSQISTVLIVAFGALEVMAGTLTTGALAACSMLAGRSIGPAFAGLSYLSRLAQASDAQRRVDELMTLPPVSIGSTRETPLATVTSGEIRLDASYTGNEEQIATGEIVQLVSDDYLMPSRLLSDIAGFSSIEPGQIRVDGHSITDFATDAYRAAVALVTERPALFYGSILNNMTLFDARYNLQIRELSDQLGLDAYLSTQRYGVLTDVGPLSAADRIDRGVAQRIALIRALVRSPRILLLDHADSGLDLDGLKRLATRLEALRGHTTVLIVTNKPQIAAICDRTLQLTGDSTHG</sequence>
<dbReference type="InterPro" id="IPR003439">
    <property type="entry name" value="ABC_transporter-like_ATP-bd"/>
</dbReference>
<feature type="transmembrane region" description="Helical" evidence="5">
    <location>
        <begin position="238"/>
        <end position="260"/>
    </location>
</feature>
<accession>A0A917ZMA1</accession>
<dbReference type="PROSITE" id="PS50929">
    <property type="entry name" value="ABC_TM1F"/>
    <property type="match status" value="1"/>
</dbReference>
<name>A0A917ZMA1_9GAMM</name>
<organism evidence="7 8">
    <name type="scientific">Marinobacterium nitratireducens</name>
    <dbReference type="NCBI Taxonomy" id="518897"/>
    <lineage>
        <taxon>Bacteria</taxon>
        <taxon>Pseudomonadati</taxon>
        <taxon>Pseudomonadota</taxon>
        <taxon>Gammaproteobacteria</taxon>
        <taxon>Oceanospirillales</taxon>
        <taxon>Oceanospirillaceae</taxon>
        <taxon>Marinobacterium</taxon>
    </lineage>
</organism>
<evidence type="ECO:0000256" key="5">
    <source>
        <dbReference type="SAM" id="Phobius"/>
    </source>
</evidence>
<dbReference type="Gene3D" id="3.40.50.300">
    <property type="entry name" value="P-loop containing nucleotide triphosphate hydrolases"/>
    <property type="match status" value="1"/>
</dbReference>
<keyword evidence="8" id="KW-1185">Reference proteome</keyword>
<comment type="caution">
    <text evidence="7">The sequence shown here is derived from an EMBL/GenBank/DDBJ whole genome shotgun (WGS) entry which is preliminary data.</text>
</comment>
<dbReference type="GO" id="GO:0016887">
    <property type="term" value="F:ATP hydrolysis activity"/>
    <property type="evidence" value="ECO:0007669"/>
    <property type="project" value="InterPro"/>
</dbReference>
<evidence type="ECO:0000256" key="4">
    <source>
        <dbReference type="ARBA" id="ARBA00023136"/>
    </source>
</evidence>
<dbReference type="Pfam" id="PF00005">
    <property type="entry name" value="ABC_tran"/>
    <property type="match status" value="1"/>
</dbReference>
<evidence type="ECO:0000313" key="8">
    <source>
        <dbReference type="Proteomes" id="UP000599578"/>
    </source>
</evidence>
<dbReference type="InterPro" id="IPR036640">
    <property type="entry name" value="ABC1_TM_sf"/>
</dbReference>
<protein>
    <submittedName>
        <fullName evidence="7">Toxin ABC transporter</fullName>
    </submittedName>
</protein>
<keyword evidence="3 5" id="KW-1133">Transmembrane helix</keyword>
<dbReference type="InterPro" id="IPR011527">
    <property type="entry name" value="ABC1_TM_dom"/>
</dbReference>
<dbReference type="GO" id="GO:0005524">
    <property type="term" value="F:ATP binding"/>
    <property type="evidence" value="ECO:0007669"/>
    <property type="project" value="InterPro"/>
</dbReference>
<gene>
    <name evidence="7" type="ORF">GCM10011348_39140</name>
</gene>
<dbReference type="Pfam" id="PF00664">
    <property type="entry name" value="ABC_membrane"/>
    <property type="match status" value="1"/>
</dbReference>